<comment type="similarity">
    <text evidence="2">Belongs to the outer membrane factor (OMF) (TC 1.B.17) family.</text>
</comment>
<feature type="signal peptide" evidence="8">
    <location>
        <begin position="1"/>
        <end position="19"/>
    </location>
</feature>
<dbReference type="InterPro" id="IPR051906">
    <property type="entry name" value="TolC-like"/>
</dbReference>
<dbReference type="GeneID" id="77847855"/>
<sequence>MKRVVILCVWLFSVVAGHAQLSLDECRRLARENYPEIRQYDLVHQTEQYNLSNAARAWIPQLAFSAQATWQTDAPNFPKELTGMLAQQGLEIPGLRKDQYKVALELNQTIWDGGKSVADKRIARAEAAEQKTMTDVDLYELEGRVDDLYFGILLLDERIAQTNLTLNLLRSNLEKVRALQRNGVAMQSDADVLEAELLSVGQQLIQFESSCDSYRRMLGIFIGQKVGDRKLLRPSAVQPLSGESARPELAMFAAKIDRLMAQEKMVKSSSMPRLGFFAQGYYGYPGLDYMQSMMNSDWSWNAMLGVKLSWNFGAYYTQKNNLNKLRTSRQQVEVQRDVFLFNMNLQAAQENGDIARLRKAIADDDRIVALRRSVREAAESKLRNGIIDTHDLLSKITDESTASMARSMREIELLKAIYEYKHTINR</sequence>
<accession>K0X4H2</accession>
<dbReference type="AlphaFoldDB" id="K0X4H2"/>
<evidence type="ECO:0000256" key="7">
    <source>
        <dbReference type="ARBA" id="ARBA00023237"/>
    </source>
</evidence>
<dbReference type="RefSeq" id="WP_008861011.1">
    <property type="nucleotide sequence ID" value="NZ_CAXSYG010000004.1"/>
</dbReference>
<dbReference type="STRING" id="742726.HMPREF9448_00514"/>
<dbReference type="OrthoDB" id="976750at2"/>
<keyword evidence="7" id="KW-0998">Cell outer membrane</keyword>
<evidence type="ECO:0000313" key="9">
    <source>
        <dbReference type="EMBL" id="EJZ66337.1"/>
    </source>
</evidence>
<evidence type="ECO:0000256" key="5">
    <source>
        <dbReference type="ARBA" id="ARBA00022692"/>
    </source>
</evidence>
<evidence type="ECO:0000256" key="4">
    <source>
        <dbReference type="ARBA" id="ARBA00022452"/>
    </source>
</evidence>
<dbReference type="InterPro" id="IPR003423">
    <property type="entry name" value="OMP_efflux"/>
</dbReference>
<dbReference type="Proteomes" id="UP000006044">
    <property type="component" value="Unassembled WGS sequence"/>
</dbReference>
<dbReference type="SUPFAM" id="SSF56954">
    <property type="entry name" value="Outer membrane efflux proteins (OEP)"/>
    <property type="match status" value="1"/>
</dbReference>
<protein>
    <recommendedName>
        <fullName evidence="11">Outer membrane efflux protein</fullName>
    </recommendedName>
</protein>
<evidence type="ECO:0000256" key="1">
    <source>
        <dbReference type="ARBA" id="ARBA00004442"/>
    </source>
</evidence>
<dbReference type="GO" id="GO:0009279">
    <property type="term" value="C:cell outer membrane"/>
    <property type="evidence" value="ECO:0007669"/>
    <property type="project" value="UniProtKB-SubCell"/>
</dbReference>
<comment type="subcellular location">
    <subcellularLocation>
        <location evidence="1">Cell outer membrane</location>
    </subcellularLocation>
</comment>
<organism evidence="9 10">
    <name type="scientific">Barnesiella intestinihominis YIT 11860</name>
    <dbReference type="NCBI Taxonomy" id="742726"/>
    <lineage>
        <taxon>Bacteria</taxon>
        <taxon>Pseudomonadati</taxon>
        <taxon>Bacteroidota</taxon>
        <taxon>Bacteroidia</taxon>
        <taxon>Bacteroidales</taxon>
        <taxon>Barnesiellaceae</taxon>
        <taxon>Barnesiella</taxon>
    </lineage>
</organism>
<keyword evidence="5" id="KW-0812">Transmembrane</keyword>
<dbReference type="GO" id="GO:0015562">
    <property type="term" value="F:efflux transmembrane transporter activity"/>
    <property type="evidence" value="ECO:0007669"/>
    <property type="project" value="InterPro"/>
</dbReference>
<feature type="chain" id="PRO_5003844384" description="Outer membrane efflux protein" evidence="8">
    <location>
        <begin position="20"/>
        <end position="426"/>
    </location>
</feature>
<dbReference type="PATRIC" id="fig|742726.3.peg.535"/>
<keyword evidence="8" id="KW-0732">Signal</keyword>
<evidence type="ECO:0008006" key="11">
    <source>
        <dbReference type="Google" id="ProtNLM"/>
    </source>
</evidence>
<reference evidence="9 10" key="1">
    <citation type="submission" date="2012-08" db="EMBL/GenBank/DDBJ databases">
        <title>The Genome Sequence of Barnesiella intestinihominis YIT 11860.</title>
        <authorList>
            <consortium name="The Broad Institute Genome Sequencing Platform"/>
            <person name="Earl A."/>
            <person name="Ward D."/>
            <person name="Feldgarden M."/>
            <person name="Gevers D."/>
            <person name="Morotomi M."/>
            <person name="Walker B."/>
            <person name="Young S.K."/>
            <person name="Zeng Q."/>
            <person name="Gargeya S."/>
            <person name="Fitzgerald M."/>
            <person name="Haas B."/>
            <person name="Abouelleil A."/>
            <person name="Alvarado L."/>
            <person name="Arachchi H.M."/>
            <person name="Berlin A.M."/>
            <person name="Chapman S.B."/>
            <person name="Goldberg J."/>
            <person name="Griggs A."/>
            <person name="Gujja S."/>
            <person name="Hansen M."/>
            <person name="Howarth C."/>
            <person name="Imamovic A."/>
            <person name="Larimer J."/>
            <person name="McCowen C."/>
            <person name="Montmayeur A."/>
            <person name="Murphy C."/>
            <person name="Neiman D."/>
            <person name="Pearson M."/>
            <person name="Priest M."/>
            <person name="Roberts A."/>
            <person name="Saif S."/>
            <person name="Shea T."/>
            <person name="Sisk P."/>
            <person name="Sykes S."/>
            <person name="Wortman J."/>
            <person name="Nusbaum C."/>
            <person name="Birren B."/>
        </authorList>
    </citation>
    <scope>NUCLEOTIDE SEQUENCE [LARGE SCALE GENOMIC DNA]</scope>
    <source>
        <strain evidence="9 10">YIT 11860</strain>
    </source>
</reference>
<comment type="caution">
    <text evidence="9">The sequence shown here is derived from an EMBL/GenBank/DDBJ whole genome shotgun (WGS) entry which is preliminary data.</text>
</comment>
<name>K0X4H2_9BACT</name>
<dbReference type="PANTHER" id="PTHR30026:SF20">
    <property type="entry name" value="OUTER MEMBRANE PROTEIN TOLC"/>
    <property type="match status" value="1"/>
</dbReference>
<proteinExistence type="inferred from homology"/>
<evidence type="ECO:0000256" key="8">
    <source>
        <dbReference type="SAM" id="SignalP"/>
    </source>
</evidence>
<keyword evidence="10" id="KW-1185">Reference proteome</keyword>
<evidence type="ECO:0000256" key="3">
    <source>
        <dbReference type="ARBA" id="ARBA00022448"/>
    </source>
</evidence>
<keyword evidence="6" id="KW-0472">Membrane</keyword>
<dbReference type="GO" id="GO:1990281">
    <property type="term" value="C:efflux pump complex"/>
    <property type="evidence" value="ECO:0007669"/>
    <property type="project" value="TreeGrafter"/>
</dbReference>
<dbReference type="PANTHER" id="PTHR30026">
    <property type="entry name" value="OUTER MEMBRANE PROTEIN TOLC"/>
    <property type="match status" value="1"/>
</dbReference>
<dbReference type="EMBL" id="ADLE01000001">
    <property type="protein sequence ID" value="EJZ66337.1"/>
    <property type="molecule type" value="Genomic_DNA"/>
</dbReference>
<dbReference type="Pfam" id="PF02321">
    <property type="entry name" value="OEP"/>
    <property type="match status" value="1"/>
</dbReference>
<dbReference type="HOGENOM" id="CLU_637521_0_0_10"/>
<gene>
    <name evidence="9" type="ORF">HMPREF9448_00514</name>
</gene>
<keyword evidence="3" id="KW-0813">Transport</keyword>
<evidence type="ECO:0000256" key="6">
    <source>
        <dbReference type="ARBA" id="ARBA00023136"/>
    </source>
</evidence>
<dbReference type="Gene3D" id="1.20.1600.10">
    <property type="entry name" value="Outer membrane efflux proteins (OEP)"/>
    <property type="match status" value="1"/>
</dbReference>
<evidence type="ECO:0000313" key="10">
    <source>
        <dbReference type="Proteomes" id="UP000006044"/>
    </source>
</evidence>
<evidence type="ECO:0000256" key="2">
    <source>
        <dbReference type="ARBA" id="ARBA00007613"/>
    </source>
</evidence>
<keyword evidence="4" id="KW-1134">Transmembrane beta strand</keyword>
<dbReference type="GO" id="GO:0015288">
    <property type="term" value="F:porin activity"/>
    <property type="evidence" value="ECO:0007669"/>
    <property type="project" value="TreeGrafter"/>
</dbReference>
<dbReference type="eggNOG" id="COG1538">
    <property type="taxonomic scope" value="Bacteria"/>
</dbReference>